<dbReference type="GO" id="GO:0008745">
    <property type="term" value="F:N-acetylmuramoyl-L-alanine amidase activity"/>
    <property type="evidence" value="ECO:0007669"/>
    <property type="project" value="UniProtKB-EC"/>
</dbReference>
<name>A0A367GJE6_9SPHI</name>
<evidence type="ECO:0000256" key="1">
    <source>
        <dbReference type="ARBA" id="ARBA00001561"/>
    </source>
</evidence>
<organism evidence="6 7">
    <name type="scientific">Mucilaginibacter hurinus</name>
    <dbReference type="NCBI Taxonomy" id="2201324"/>
    <lineage>
        <taxon>Bacteria</taxon>
        <taxon>Pseudomonadati</taxon>
        <taxon>Bacteroidota</taxon>
        <taxon>Sphingobacteriia</taxon>
        <taxon>Sphingobacteriales</taxon>
        <taxon>Sphingobacteriaceae</taxon>
        <taxon>Mucilaginibacter</taxon>
    </lineage>
</organism>
<dbReference type="InterPro" id="IPR050695">
    <property type="entry name" value="N-acetylmuramoyl_amidase_3"/>
</dbReference>
<evidence type="ECO:0000256" key="4">
    <source>
        <dbReference type="SAM" id="SignalP"/>
    </source>
</evidence>
<dbReference type="SMART" id="SM00646">
    <property type="entry name" value="Ami_3"/>
    <property type="match status" value="1"/>
</dbReference>
<comment type="caution">
    <text evidence="6">The sequence shown here is derived from an EMBL/GenBank/DDBJ whole genome shotgun (WGS) entry which is preliminary data.</text>
</comment>
<evidence type="ECO:0000313" key="6">
    <source>
        <dbReference type="EMBL" id="RCH53587.1"/>
    </source>
</evidence>
<keyword evidence="7" id="KW-1185">Reference proteome</keyword>
<comment type="catalytic activity">
    <reaction evidence="1">
        <text>Hydrolyzes the link between N-acetylmuramoyl residues and L-amino acid residues in certain cell-wall glycopeptides.</text>
        <dbReference type="EC" id="3.5.1.28"/>
    </reaction>
</comment>
<feature type="domain" description="MurNAc-LAA" evidence="5">
    <location>
        <begin position="125"/>
        <end position="292"/>
    </location>
</feature>
<evidence type="ECO:0000256" key="2">
    <source>
        <dbReference type="ARBA" id="ARBA00011901"/>
    </source>
</evidence>
<dbReference type="Pfam" id="PF01520">
    <property type="entry name" value="Amidase_3"/>
    <property type="match status" value="1"/>
</dbReference>
<dbReference type="Gene3D" id="3.40.630.40">
    <property type="entry name" value="Zn-dependent exopeptidases"/>
    <property type="match status" value="1"/>
</dbReference>
<protein>
    <recommendedName>
        <fullName evidence="2">N-acetylmuramoyl-L-alanine amidase</fullName>
        <ecNumber evidence="2">3.5.1.28</ecNumber>
    </recommendedName>
</protein>
<reference evidence="6 7" key="1">
    <citation type="submission" date="2018-05" db="EMBL/GenBank/DDBJ databases">
        <title>Mucilaginibacter hurinus sp. nov., isolated from briquette warehouse soil.</title>
        <authorList>
            <person name="Choi L."/>
        </authorList>
    </citation>
    <scope>NUCLEOTIDE SEQUENCE [LARGE SCALE GENOMIC DNA]</scope>
    <source>
        <strain evidence="6 7">ZR32</strain>
    </source>
</reference>
<feature type="chain" id="PRO_5016793007" description="N-acetylmuramoyl-L-alanine amidase" evidence="4">
    <location>
        <begin position="42"/>
        <end position="300"/>
    </location>
</feature>
<dbReference type="PANTHER" id="PTHR30404:SF0">
    <property type="entry name" value="N-ACETYLMURAMOYL-L-ALANINE AMIDASE AMIC"/>
    <property type="match status" value="1"/>
</dbReference>
<sequence length="300" mass="33843">MNSIFADIVKQRSNIMKNKTSKRLIYCLPALLVLFSSFSSGSFTTSANNIVTDTVRQNQFKVKTIVVDAGHGGVRSGAYGAYSVEKNVTLQIAFKLQKAIENELNDVRVVMTRTTDDDILWQRRSDIANQNKGDLFISIHCNSLADRVVRLPSGKKKRIPNQSGKGVLMLVYGFHRTKEIEKHIKQTRIEDEEEMNAVLDPNDPASMILLNEYKRKYRKQSIRMAGILESEFRDGGRRIEGIREQGVLVLCHSAMPAVLVETGYINNPEEEDYLNSEKGQDEIVTSIVKAIRTFKAEVEG</sequence>
<evidence type="ECO:0000256" key="3">
    <source>
        <dbReference type="ARBA" id="ARBA00022801"/>
    </source>
</evidence>
<dbReference type="GO" id="GO:0030288">
    <property type="term" value="C:outer membrane-bounded periplasmic space"/>
    <property type="evidence" value="ECO:0007669"/>
    <property type="project" value="TreeGrafter"/>
</dbReference>
<feature type="signal peptide" evidence="4">
    <location>
        <begin position="1"/>
        <end position="41"/>
    </location>
</feature>
<proteinExistence type="predicted"/>
<gene>
    <name evidence="6" type="ORF">DJ568_16925</name>
</gene>
<dbReference type="GO" id="GO:0009253">
    <property type="term" value="P:peptidoglycan catabolic process"/>
    <property type="evidence" value="ECO:0007669"/>
    <property type="project" value="InterPro"/>
</dbReference>
<dbReference type="CDD" id="cd02696">
    <property type="entry name" value="MurNAc-LAA"/>
    <property type="match status" value="1"/>
</dbReference>
<keyword evidence="3" id="KW-0378">Hydrolase</keyword>
<dbReference type="Proteomes" id="UP000253209">
    <property type="component" value="Unassembled WGS sequence"/>
</dbReference>
<keyword evidence="4" id="KW-0732">Signal</keyword>
<dbReference type="InterPro" id="IPR002508">
    <property type="entry name" value="MurNAc-LAA_cat"/>
</dbReference>
<evidence type="ECO:0000313" key="7">
    <source>
        <dbReference type="Proteomes" id="UP000253209"/>
    </source>
</evidence>
<dbReference type="EMBL" id="QGDC01000013">
    <property type="protein sequence ID" value="RCH53587.1"/>
    <property type="molecule type" value="Genomic_DNA"/>
</dbReference>
<dbReference type="EC" id="3.5.1.28" evidence="2"/>
<dbReference type="PANTHER" id="PTHR30404">
    <property type="entry name" value="N-ACETYLMURAMOYL-L-ALANINE AMIDASE"/>
    <property type="match status" value="1"/>
</dbReference>
<evidence type="ECO:0000259" key="5">
    <source>
        <dbReference type="SMART" id="SM00646"/>
    </source>
</evidence>
<dbReference type="AlphaFoldDB" id="A0A367GJE6"/>
<dbReference type="SUPFAM" id="SSF53187">
    <property type="entry name" value="Zn-dependent exopeptidases"/>
    <property type="match status" value="1"/>
</dbReference>
<accession>A0A367GJE6</accession>